<dbReference type="GO" id="GO:0006508">
    <property type="term" value="P:proteolysis"/>
    <property type="evidence" value="ECO:0007669"/>
    <property type="project" value="InterPro"/>
</dbReference>
<evidence type="ECO:0000313" key="8">
    <source>
        <dbReference type="EMBL" id="MBB3974506.1"/>
    </source>
</evidence>
<protein>
    <submittedName>
        <fullName evidence="8">Ca2+-binding RTX toxin-like protein</fullName>
    </submittedName>
</protein>
<evidence type="ECO:0000256" key="3">
    <source>
        <dbReference type="ARBA" id="ARBA00009490"/>
    </source>
</evidence>
<name>A0A7W6GG12_9HYPH</name>
<keyword evidence="9" id="KW-1185">Reference proteome</keyword>
<accession>A0A7W6GG12</accession>
<dbReference type="Gene3D" id="2.60.120.380">
    <property type="match status" value="1"/>
</dbReference>
<comment type="subcellular location">
    <subcellularLocation>
        <location evidence="2">Secreted</location>
    </subcellularLocation>
</comment>
<dbReference type="InterPro" id="IPR001343">
    <property type="entry name" value="Hemolysn_Ca-bd"/>
</dbReference>
<dbReference type="PRINTS" id="PR00313">
    <property type="entry name" value="CABNDNGRPT"/>
</dbReference>
<dbReference type="InterPro" id="IPR006026">
    <property type="entry name" value="Peptidase_Metallo"/>
</dbReference>
<evidence type="ECO:0000256" key="4">
    <source>
        <dbReference type="ARBA" id="ARBA00022525"/>
    </source>
</evidence>
<dbReference type="Gene3D" id="2.150.10.10">
    <property type="entry name" value="Serralysin-like metalloprotease, C-terminal"/>
    <property type="match status" value="4"/>
</dbReference>
<dbReference type="Pfam" id="PF12388">
    <property type="entry name" value="Peptidase_M57"/>
    <property type="match status" value="1"/>
</dbReference>
<dbReference type="RefSeq" id="WP_183396349.1">
    <property type="nucleotide sequence ID" value="NZ_JACIDR010000006.1"/>
</dbReference>
<dbReference type="SMR" id="A0A7W6GG12"/>
<comment type="similarity">
    <text evidence="3">Belongs to the peptidase M10B family.</text>
</comment>
<feature type="domain" description="Peptidase metallopeptidase" evidence="7">
    <location>
        <begin position="58"/>
        <end position="224"/>
    </location>
</feature>
<dbReference type="SUPFAM" id="SSF55486">
    <property type="entry name" value="Metalloproteases ('zincins'), catalytic domain"/>
    <property type="match status" value="1"/>
</dbReference>
<dbReference type="PANTHER" id="PTHR38340">
    <property type="entry name" value="S-LAYER PROTEIN"/>
    <property type="match status" value="1"/>
</dbReference>
<comment type="cofactor">
    <cofactor evidence="1">
        <name>Ca(2+)</name>
        <dbReference type="ChEBI" id="CHEBI:29108"/>
    </cofactor>
</comment>
<dbReference type="Gene3D" id="3.40.390.10">
    <property type="entry name" value="Collagenase (Catalytic Domain)"/>
    <property type="match status" value="1"/>
</dbReference>
<dbReference type="EMBL" id="JACIDR010000006">
    <property type="protein sequence ID" value="MBB3974506.1"/>
    <property type="molecule type" value="Genomic_DNA"/>
</dbReference>
<dbReference type="GO" id="GO:0008237">
    <property type="term" value="F:metallopeptidase activity"/>
    <property type="evidence" value="ECO:0007669"/>
    <property type="project" value="InterPro"/>
</dbReference>
<sequence length="985" mass="100977">MPHEPFADGDEPQYFLDAPDRGGTGPNGKTSFTVDEAAVQLNRAGYGWNGIGVAGQAVSVTYSFMGVAPAQMPNGTSGFSAFSALQIAQAELALQSWSDLANITFTRVGGDGYSSSSQITFANYNSGAAGAGAFGYYPPAGGGVWVNISQSANQNPGNLNYGRQTLTHEIGHTIGFQHPGDYNAGNGNPTYNDAVYYEDSRQYSLMSYWSETNTGGDFQGNYAAAPLLDDIAAVQRLYGANMTTRTGDSVYGFNSNTNRDFYTATTANSELVFAAWDAGGTDTFDFSGYADNQTIELRQGFFSNVGGLTGNVSIAMGAVIENAVGGSGRDHITGNSAANVLSGGAGNDMLYGREGNDVLLGGGASAARPSGISLGSGQLNQTANAGNNSQGTAVDLSNRFSLANDPNIGNATSTPHVTVQGVGAGASSPSGDFYRVTINNPGATIVVDVDQAGLSTPLADTYVSIFNSAGQEVARNDDSLVSDGAGGSTSTLDSYLTYTFTAAGTYYIQIRSYYGQITAGEHYRFQLSISGELGGGAEVLDGGTGADRMEGGAGDHIYYVDNAGDRVIEANVAGTDLVNSSVSFSLAGQYVENLTLTGTGAINGTGNSLANLIIGNSGNNDLDGASGADTMQGGAGDDDYYVQNAGDRVIEASGQGLDRVFSSVSFSLAGQYVEQLTLTGTGAVNGIGNSLANLLVGNSGNNDLDGGTGADTMRGGAGDDDYFVQNVGDRVIEATGEGLDRVYSSVSFSLAGQYIEQLTLTGTGAINGTGNSLANLIIGNSGNNDLDGGTGADTMQGGLGDDDYFVQNSGDRVIEASGQGVDRVYSSVSFSLAGQYIERLALTGSANINATGNTLDNRIVGNSGDNVIDGGKGQDRIAGGDGRDTFAFTTALGASNVDTITDFRAVDDTIRLENGVFTGLAAGALTSGAFYAGTAAHDANDRIIYDQASGSLFFDRDGTGGAYAAVRFAILENHAAITAADFTVV</sequence>
<dbReference type="InterPro" id="IPR013858">
    <property type="entry name" value="Peptidase_M10B_C"/>
</dbReference>
<dbReference type="InterPro" id="IPR050557">
    <property type="entry name" value="RTX_toxin/Mannuronan_C5-epim"/>
</dbReference>
<dbReference type="InterPro" id="IPR011049">
    <property type="entry name" value="Serralysin-like_metalloprot_C"/>
</dbReference>
<comment type="caution">
    <text evidence="8">The sequence shown here is derived from an EMBL/GenBank/DDBJ whole genome shotgun (WGS) entry which is preliminary data.</text>
</comment>
<evidence type="ECO:0000256" key="6">
    <source>
        <dbReference type="SAM" id="MobiDB-lite"/>
    </source>
</evidence>
<dbReference type="Pfam" id="PF08548">
    <property type="entry name" value="Peptidase_M10_C"/>
    <property type="match status" value="1"/>
</dbReference>
<dbReference type="GO" id="GO:0005509">
    <property type="term" value="F:calcium ion binding"/>
    <property type="evidence" value="ECO:0007669"/>
    <property type="project" value="InterPro"/>
</dbReference>
<dbReference type="Proteomes" id="UP000528964">
    <property type="component" value="Unassembled WGS sequence"/>
</dbReference>
<dbReference type="SMART" id="SM00235">
    <property type="entry name" value="ZnMc"/>
    <property type="match status" value="1"/>
</dbReference>
<evidence type="ECO:0000256" key="1">
    <source>
        <dbReference type="ARBA" id="ARBA00001913"/>
    </source>
</evidence>
<keyword evidence="4" id="KW-0964">Secreted</keyword>
<evidence type="ECO:0000313" key="9">
    <source>
        <dbReference type="Proteomes" id="UP000528964"/>
    </source>
</evidence>
<evidence type="ECO:0000256" key="5">
    <source>
        <dbReference type="ARBA" id="ARBA00022737"/>
    </source>
</evidence>
<evidence type="ECO:0000259" key="7">
    <source>
        <dbReference type="SMART" id="SM00235"/>
    </source>
</evidence>
<dbReference type="CDD" id="cd04277">
    <property type="entry name" value="ZnMc_serralysin_like"/>
    <property type="match status" value="1"/>
</dbReference>
<dbReference type="InterPro" id="IPR024653">
    <property type="entry name" value="Peptidase_M10/M27/M57"/>
</dbReference>
<keyword evidence="5" id="KW-0677">Repeat</keyword>
<proteinExistence type="inferred from homology"/>
<dbReference type="Pfam" id="PF00353">
    <property type="entry name" value="HemolysinCabind"/>
    <property type="match status" value="5"/>
</dbReference>
<dbReference type="GO" id="GO:0008270">
    <property type="term" value="F:zinc ion binding"/>
    <property type="evidence" value="ECO:0007669"/>
    <property type="project" value="InterPro"/>
</dbReference>
<dbReference type="InterPro" id="IPR034033">
    <property type="entry name" value="Serralysin-like"/>
</dbReference>
<reference evidence="8 9" key="1">
    <citation type="submission" date="2020-08" db="EMBL/GenBank/DDBJ databases">
        <title>Genomic Encyclopedia of Type Strains, Phase IV (KMG-IV): sequencing the most valuable type-strain genomes for metagenomic binning, comparative biology and taxonomic classification.</title>
        <authorList>
            <person name="Goeker M."/>
        </authorList>
    </citation>
    <scope>NUCLEOTIDE SEQUENCE [LARGE SCALE GENOMIC DNA]</scope>
    <source>
        <strain evidence="8 9">DSM 25481</strain>
    </source>
</reference>
<dbReference type="SUPFAM" id="SSF51120">
    <property type="entry name" value="beta-Roll"/>
    <property type="match status" value="3"/>
</dbReference>
<dbReference type="AlphaFoldDB" id="A0A7W6GG12"/>
<dbReference type="GO" id="GO:0005615">
    <property type="term" value="C:extracellular space"/>
    <property type="evidence" value="ECO:0007669"/>
    <property type="project" value="InterPro"/>
</dbReference>
<dbReference type="PANTHER" id="PTHR38340:SF1">
    <property type="entry name" value="S-LAYER PROTEIN"/>
    <property type="match status" value="1"/>
</dbReference>
<dbReference type="InterPro" id="IPR024079">
    <property type="entry name" value="MetalloPept_cat_dom_sf"/>
</dbReference>
<gene>
    <name evidence="8" type="ORF">GGR24_003187</name>
</gene>
<organism evidence="8 9">
    <name type="scientific">Hansschlegelia beijingensis</name>
    <dbReference type="NCBI Taxonomy" id="1133344"/>
    <lineage>
        <taxon>Bacteria</taxon>
        <taxon>Pseudomonadati</taxon>
        <taxon>Pseudomonadota</taxon>
        <taxon>Alphaproteobacteria</taxon>
        <taxon>Hyphomicrobiales</taxon>
        <taxon>Methylopilaceae</taxon>
        <taxon>Hansschlegelia</taxon>
    </lineage>
</organism>
<feature type="region of interest" description="Disordered" evidence="6">
    <location>
        <begin position="1"/>
        <end position="31"/>
    </location>
</feature>
<evidence type="ECO:0000256" key="2">
    <source>
        <dbReference type="ARBA" id="ARBA00004613"/>
    </source>
</evidence>